<keyword evidence="1" id="KW-0963">Cytoplasm</keyword>
<name>A0A2H0VFF8_9BACT</name>
<dbReference type="PIRSF" id="PIRSF019345">
    <property type="entry name" value="ScpB"/>
    <property type="match status" value="1"/>
</dbReference>
<dbReference type="GO" id="GO:0051304">
    <property type="term" value="P:chromosome separation"/>
    <property type="evidence" value="ECO:0007669"/>
    <property type="project" value="InterPro"/>
</dbReference>
<keyword evidence="3" id="KW-0159">Chromosome partition</keyword>
<dbReference type="AlphaFoldDB" id="A0A2H0VFF8"/>
<proteinExistence type="predicted"/>
<dbReference type="NCBIfam" id="TIGR00281">
    <property type="entry name" value="SMC-Scp complex subunit ScpB"/>
    <property type="match status" value="1"/>
</dbReference>
<sequence length="187" mass="21181">MDKKTLKAQLEALLFLHGEPMSISQIAKILKTDQAKLKKALGEMKDALKNEDRGLSIVLHDEKVQLTTSPELSSLLEHLTKEELDTKLTPANLETLSIIAYLGPCSRALIEHIRGVNSSFILRSLTIRGLIERSPDPERSNAYIYQPTFEFLNHMGISTQDDLPKYEKYRDIVKSFFEENGQAHSDN</sequence>
<comment type="caution">
    <text evidence="5">The sequence shown here is derived from an EMBL/GenBank/DDBJ whole genome shotgun (WGS) entry which is preliminary data.</text>
</comment>
<keyword evidence="2" id="KW-0132">Cell division</keyword>
<evidence type="ECO:0000313" key="6">
    <source>
        <dbReference type="Proteomes" id="UP000231466"/>
    </source>
</evidence>
<dbReference type="InterPro" id="IPR005234">
    <property type="entry name" value="ScpB_csome_segregation"/>
</dbReference>
<reference evidence="6" key="1">
    <citation type="submission" date="2017-09" db="EMBL/GenBank/DDBJ databases">
        <title>Depth-based differentiation of microbial function through sediment-hosted aquifers and enrichment of novel symbionts in the deep terrestrial subsurface.</title>
        <authorList>
            <person name="Probst A.J."/>
            <person name="Ladd B."/>
            <person name="Jarett J.K."/>
            <person name="Geller-Mcgrath D.E."/>
            <person name="Sieber C.M.K."/>
            <person name="Emerson J.B."/>
            <person name="Anantharaman K."/>
            <person name="Thomas B.C."/>
            <person name="Malmstrom R."/>
            <person name="Stieglmeier M."/>
            <person name="Klingl A."/>
            <person name="Woyke T."/>
            <person name="Ryan C.M."/>
            <person name="Banfield J.F."/>
        </authorList>
    </citation>
    <scope>NUCLEOTIDE SEQUENCE [LARGE SCALE GENOMIC DNA]</scope>
</reference>
<gene>
    <name evidence="5" type="primary">scpB</name>
    <name evidence="5" type="ORF">COT89_02845</name>
</gene>
<dbReference type="PANTHER" id="PTHR34298:SF2">
    <property type="entry name" value="SEGREGATION AND CONDENSATION PROTEIN B"/>
    <property type="match status" value="1"/>
</dbReference>
<evidence type="ECO:0000256" key="4">
    <source>
        <dbReference type="ARBA" id="ARBA00023306"/>
    </source>
</evidence>
<dbReference type="Proteomes" id="UP000231466">
    <property type="component" value="Unassembled WGS sequence"/>
</dbReference>
<evidence type="ECO:0000256" key="1">
    <source>
        <dbReference type="ARBA" id="ARBA00022490"/>
    </source>
</evidence>
<accession>A0A2H0VFF8</accession>
<dbReference type="EMBL" id="PFAH01000009">
    <property type="protein sequence ID" value="PIR97821.1"/>
    <property type="molecule type" value="Genomic_DNA"/>
</dbReference>
<protein>
    <submittedName>
        <fullName evidence="5">SMC-Scp complex subunit ScpB</fullName>
    </submittedName>
</protein>
<keyword evidence="4" id="KW-0131">Cell cycle</keyword>
<dbReference type="GO" id="GO:0051301">
    <property type="term" value="P:cell division"/>
    <property type="evidence" value="ECO:0007669"/>
    <property type="project" value="UniProtKB-KW"/>
</dbReference>
<dbReference type="SUPFAM" id="SSF46785">
    <property type="entry name" value="Winged helix' DNA-binding domain"/>
    <property type="match status" value="2"/>
</dbReference>
<dbReference type="Gene3D" id="1.10.10.10">
    <property type="entry name" value="Winged helix-like DNA-binding domain superfamily/Winged helix DNA-binding domain"/>
    <property type="match status" value="2"/>
</dbReference>
<evidence type="ECO:0000313" key="5">
    <source>
        <dbReference type="EMBL" id="PIR97821.1"/>
    </source>
</evidence>
<evidence type="ECO:0000256" key="2">
    <source>
        <dbReference type="ARBA" id="ARBA00022618"/>
    </source>
</evidence>
<organism evidence="5 6">
    <name type="scientific">Candidatus Colwellbacteria bacterium CG10_big_fil_rev_8_21_14_0_10_42_22</name>
    <dbReference type="NCBI Taxonomy" id="1974540"/>
    <lineage>
        <taxon>Bacteria</taxon>
        <taxon>Candidatus Colwelliibacteriota</taxon>
    </lineage>
</organism>
<dbReference type="Pfam" id="PF04079">
    <property type="entry name" value="SMC_ScpB"/>
    <property type="match status" value="1"/>
</dbReference>
<dbReference type="PANTHER" id="PTHR34298">
    <property type="entry name" value="SEGREGATION AND CONDENSATION PROTEIN B"/>
    <property type="match status" value="1"/>
</dbReference>
<evidence type="ECO:0000256" key="3">
    <source>
        <dbReference type="ARBA" id="ARBA00022829"/>
    </source>
</evidence>
<dbReference type="InterPro" id="IPR036390">
    <property type="entry name" value="WH_DNA-bd_sf"/>
</dbReference>
<dbReference type="InterPro" id="IPR036388">
    <property type="entry name" value="WH-like_DNA-bd_sf"/>
</dbReference>